<feature type="region of interest" description="Disordered" evidence="1">
    <location>
        <begin position="45"/>
        <end position="66"/>
    </location>
</feature>
<evidence type="ECO:0000256" key="1">
    <source>
        <dbReference type="SAM" id="MobiDB-lite"/>
    </source>
</evidence>
<feature type="compositionally biased region" description="Polar residues" evidence="1">
    <location>
        <begin position="46"/>
        <end position="56"/>
    </location>
</feature>
<sequence>MAHGRVLQSAGNVRPAKPAKMDMALNMSDVVTGVRLAGFKLRRQEFNTPATEENTQAASSRRPSSVSLSVAAYTPSPLSRYMWGLLARHFSVHPTEIRTSISPSSAVELNTTSALANYATEADKFSNAGSSTLPAAPSHSSTPPSDIITESDLSTCLCLGMVPGTRQLLFGTFICVFLILPASGQDQNYFMFAKGGSGPTGTPLYVVCCQYYCQSLPTLARMMD</sequence>
<dbReference type="EMBL" id="OB792918">
    <property type="protein sequence ID" value="CAD7425300.1"/>
    <property type="molecule type" value="Genomic_DNA"/>
</dbReference>
<protein>
    <submittedName>
        <fullName evidence="2">Uncharacterized protein</fullName>
    </submittedName>
</protein>
<evidence type="ECO:0000313" key="2">
    <source>
        <dbReference type="EMBL" id="CAD7425300.1"/>
    </source>
</evidence>
<reference evidence="2" key="1">
    <citation type="submission" date="2020-11" db="EMBL/GenBank/DDBJ databases">
        <authorList>
            <person name="Tran Van P."/>
        </authorList>
    </citation>
    <scope>NUCLEOTIDE SEQUENCE</scope>
</reference>
<name>A0A7R9HJP6_9NEOP</name>
<organism evidence="2">
    <name type="scientific">Timema monikensis</name>
    <dbReference type="NCBI Taxonomy" id="170555"/>
    <lineage>
        <taxon>Eukaryota</taxon>
        <taxon>Metazoa</taxon>
        <taxon>Ecdysozoa</taxon>
        <taxon>Arthropoda</taxon>
        <taxon>Hexapoda</taxon>
        <taxon>Insecta</taxon>
        <taxon>Pterygota</taxon>
        <taxon>Neoptera</taxon>
        <taxon>Polyneoptera</taxon>
        <taxon>Phasmatodea</taxon>
        <taxon>Timematodea</taxon>
        <taxon>Timematoidea</taxon>
        <taxon>Timematidae</taxon>
        <taxon>Timema</taxon>
    </lineage>
</organism>
<proteinExistence type="predicted"/>
<feature type="compositionally biased region" description="Low complexity" evidence="1">
    <location>
        <begin position="57"/>
        <end position="66"/>
    </location>
</feature>
<accession>A0A7R9HJP6</accession>
<gene>
    <name evidence="2" type="ORF">TMSB3V08_LOCUS2216</name>
</gene>
<dbReference type="AlphaFoldDB" id="A0A7R9HJP6"/>